<keyword evidence="3" id="KW-0145">Chemotaxis</keyword>
<dbReference type="GO" id="GO:0006935">
    <property type="term" value="P:chemotaxis"/>
    <property type="evidence" value="ECO:0007669"/>
    <property type="project" value="UniProtKB-KW"/>
</dbReference>
<protein>
    <submittedName>
        <fullName evidence="8">Methyl-accepting chemotaxis protein PctC</fullName>
    </submittedName>
</protein>
<dbReference type="AlphaFoldDB" id="A0A6N3F5Z0"/>
<dbReference type="PANTHER" id="PTHR43531">
    <property type="entry name" value="PROTEIN ICFG"/>
    <property type="match status" value="1"/>
</dbReference>
<dbReference type="Pfam" id="PF00672">
    <property type="entry name" value="HAMP"/>
    <property type="match status" value="1"/>
</dbReference>
<dbReference type="InterPro" id="IPR051310">
    <property type="entry name" value="MCP_chemotaxis"/>
</dbReference>
<evidence type="ECO:0000313" key="8">
    <source>
        <dbReference type="EMBL" id="VYU47488.1"/>
    </source>
</evidence>
<organism evidence="8">
    <name type="scientific">Clostridium butyricum</name>
    <dbReference type="NCBI Taxonomy" id="1492"/>
    <lineage>
        <taxon>Bacteria</taxon>
        <taxon>Bacillati</taxon>
        <taxon>Bacillota</taxon>
        <taxon>Clostridia</taxon>
        <taxon>Eubacteriales</taxon>
        <taxon>Clostridiaceae</taxon>
        <taxon>Clostridium</taxon>
    </lineage>
</organism>
<dbReference type="Gene3D" id="1.10.287.950">
    <property type="entry name" value="Methyl-accepting chemotaxis protein"/>
    <property type="match status" value="1"/>
</dbReference>
<dbReference type="Gene3D" id="6.10.340.10">
    <property type="match status" value="1"/>
</dbReference>
<comment type="subcellular location">
    <subcellularLocation>
        <location evidence="1">Cell membrane</location>
        <topology evidence="1">Multi-pass membrane protein</topology>
    </subcellularLocation>
</comment>
<dbReference type="PRINTS" id="PR00260">
    <property type="entry name" value="CHEMTRNSDUCR"/>
</dbReference>
<dbReference type="PROSITE" id="PS50885">
    <property type="entry name" value="HAMP"/>
    <property type="match status" value="1"/>
</dbReference>
<dbReference type="Pfam" id="PF18947">
    <property type="entry name" value="HAMP_2"/>
    <property type="match status" value="1"/>
</dbReference>
<dbReference type="SMART" id="SM00304">
    <property type="entry name" value="HAMP"/>
    <property type="match status" value="1"/>
</dbReference>
<dbReference type="Gene3D" id="3.30.450.20">
    <property type="entry name" value="PAS domain"/>
    <property type="match status" value="2"/>
</dbReference>
<proteinExistence type="inferred from homology"/>
<evidence type="ECO:0000256" key="5">
    <source>
        <dbReference type="ARBA" id="ARBA00022989"/>
    </source>
</evidence>
<dbReference type="GO" id="GO:0004888">
    <property type="term" value="F:transmembrane signaling receptor activity"/>
    <property type="evidence" value="ECO:0007669"/>
    <property type="project" value="InterPro"/>
</dbReference>
<dbReference type="EMBL" id="CACRTU010000024">
    <property type="protein sequence ID" value="VYU47488.1"/>
    <property type="molecule type" value="Genomic_DNA"/>
</dbReference>
<accession>A0A6N3F5Z0</accession>
<keyword evidence="6" id="KW-0472">Membrane</keyword>
<dbReference type="CDD" id="cd06225">
    <property type="entry name" value="HAMP"/>
    <property type="match status" value="1"/>
</dbReference>
<evidence type="ECO:0000256" key="1">
    <source>
        <dbReference type="ARBA" id="ARBA00004651"/>
    </source>
</evidence>
<dbReference type="Pfam" id="PF02743">
    <property type="entry name" value="dCache_1"/>
    <property type="match status" value="1"/>
</dbReference>
<sequence>MKTDEGFKSISEKMLKTIIGPVIVILVVAFIGINLMIRYSVNMLNAAYLESQSESASYKIENYFNKYIEITNQMANNIEFSKAFEEIKPGIAISSIDKYQDLLSTMKNISEKDKDNLLAVWMADADSSQLATSTNFIADYSTWNINERSWFKEMSAKNDTVITEPYVDAETKLIVISCATPIFDSKTGEIIGAVGIDMKLERLNYIMNEYTLGGNGYCVLTTSKNSISYYPDESYQDINISESEFDQKLINSIVEKKYGDLKFKDIKSTAYGYIAPVGDLGWTITAVLPSLKYNKVYYILVGILFIIFLLTVTVSIVMIKNSAKKIVDPILRLNKNANEIAEGNLNTNININSHDEIGRLAESLNMTVSRLRNYIMYINEIAEVLNQIAKGNLIFQLKCDYSGEFEKIKISIQNIKSILAHTINEIYDASGEITEGSKQVSQIAQNLAEGTNNQATAVQELSHSIDTVSKRVNLNAKNALKAKEFSDKALKNTFKISEEQTKEMVKSMRNIDESSKEIKGIIKDIEQISSQTELLALNAAIEAAKAGEAGSGFSVVADEIRILSNKTMESVKNTTMLIEQSSNAAKQGMEGSDKIVETLRSILETTKEVAELVDSISSGSNEQAQSINQIVKEIEMISSVVEDNSGTAEESSAISEELSSKSQVLMNLINQFILE</sequence>
<dbReference type="GO" id="GO:0005886">
    <property type="term" value="C:plasma membrane"/>
    <property type="evidence" value="ECO:0007669"/>
    <property type="project" value="UniProtKB-SubCell"/>
</dbReference>
<name>A0A6N3F5Z0_CLOBU</name>
<dbReference type="Pfam" id="PF00015">
    <property type="entry name" value="MCPsignal"/>
    <property type="match status" value="1"/>
</dbReference>
<dbReference type="SMART" id="SM00283">
    <property type="entry name" value="MA"/>
    <property type="match status" value="1"/>
</dbReference>
<dbReference type="PANTHER" id="PTHR43531:SF11">
    <property type="entry name" value="METHYL-ACCEPTING CHEMOTAXIS PROTEIN 3"/>
    <property type="match status" value="1"/>
</dbReference>
<dbReference type="RefSeq" id="WP_161214127.1">
    <property type="nucleotide sequence ID" value="NZ_CACRTU010000024.1"/>
</dbReference>
<dbReference type="InterPro" id="IPR004090">
    <property type="entry name" value="Chemotax_Me-accpt_rcpt"/>
</dbReference>
<keyword evidence="2" id="KW-1003">Cell membrane</keyword>
<evidence type="ECO:0000256" key="4">
    <source>
        <dbReference type="ARBA" id="ARBA00022692"/>
    </source>
</evidence>
<evidence type="ECO:0000256" key="2">
    <source>
        <dbReference type="ARBA" id="ARBA00022475"/>
    </source>
</evidence>
<dbReference type="CDD" id="cd18773">
    <property type="entry name" value="PDC1_HK_sensor"/>
    <property type="match status" value="1"/>
</dbReference>
<dbReference type="PROSITE" id="PS50111">
    <property type="entry name" value="CHEMOTAXIS_TRANSDUC_2"/>
    <property type="match status" value="1"/>
</dbReference>
<dbReference type="InterPro" id="IPR029151">
    <property type="entry name" value="Sensor-like_sf"/>
</dbReference>
<comment type="similarity">
    <text evidence="7">Belongs to the methyl-accepting chemotaxis (MCP) protein family.</text>
</comment>
<dbReference type="InterPro" id="IPR033479">
    <property type="entry name" value="dCache_1"/>
</dbReference>
<dbReference type="InterPro" id="IPR004089">
    <property type="entry name" value="MCPsignal_dom"/>
</dbReference>
<evidence type="ECO:0000256" key="6">
    <source>
        <dbReference type="ARBA" id="ARBA00023136"/>
    </source>
</evidence>
<evidence type="ECO:0000256" key="7">
    <source>
        <dbReference type="ARBA" id="ARBA00029447"/>
    </source>
</evidence>
<gene>
    <name evidence="8" type="primary">pctC_2</name>
    <name evidence="8" type="ORF">CBLFYP62_02437</name>
</gene>
<dbReference type="SUPFAM" id="SSF58104">
    <property type="entry name" value="Methyl-accepting chemotaxis protein (MCP) signaling domain"/>
    <property type="match status" value="1"/>
</dbReference>
<evidence type="ECO:0000256" key="3">
    <source>
        <dbReference type="ARBA" id="ARBA00022500"/>
    </source>
</evidence>
<keyword evidence="4" id="KW-0812">Transmembrane</keyword>
<dbReference type="InterPro" id="IPR003660">
    <property type="entry name" value="HAMP_dom"/>
</dbReference>
<keyword evidence="5" id="KW-1133">Transmembrane helix</keyword>
<dbReference type="SUPFAM" id="SSF103190">
    <property type="entry name" value="Sensory domain-like"/>
    <property type="match status" value="1"/>
</dbReference>
<reference evidence="8" key="1">
    <citation type="submission" date="2019-11" db="EMBL/GenBank/DDBJ databases">
        <authorList>
            <person name="Feng L."/>
        </authorList>
    </citation>
    <scope>NUCLEOTIDE SEQUENCE</scope>
    <source>
        <strain evidence="8">CButyricumLFYP62</strain>
    </source>
</reference>
<dbReference type="GO" id="GO:0007165">
    <property type="term" value="P:signal transduction"/>
    <property type="evidence" value="ECO:0007669"/>
    <property type="project" value="InterPro"/>
</dbReference>